<protein>
    <submittedName>
        <fullName evidence="1">Uncharacterized protein</fullName>
    </submittedName>
</protein>
<accession>B0SYL0</accession>
<name>B0SYL0_CAUSK</name>
<dbReference type="STRING" id="366602.Caul_4256"/>
<gene>
    <name evidence="1" type="ordered locus">Caul_4256</name>
</gene>
<dbReference type="AlphaFoldDB" id="B0SYL0"/>
<dbReference type="KEGG" id="cak:Caul_4256"/>
<organism evidence="1">
    <name type="scientific">Caulobacter sp. (strain K31)</name>
    <dbReference type="NCBI Taxonomy" id="366602"/>
    <lineage>
        <taxon>Bacteria</taxon>
        <taxon>Pseudomonadati</taxon>
        <taxon>Pseudomonadota</taxon>
        <taxon>Alphaproteobacteria</taxon>
        <taxon>Caulobacterales</taxon>
        <taxon>Caulobacteraceae</taxon>
        <taxon>Caulobacter</taxon>
    </lineage>
</organism>
<dbReference type="EMBL" id="CP000927">
    <property type="protein sequence ID" value="ABZ73377.1"/>
    <property type="molecule type" value="Genomic_DNA"/>
</dbReference>
<evidence type="ECO:0000313" key="1">
    <source>
        <dbReference type="EMBL" id="ABZ73377.1"/>
    </source>
</evidence>
<reference evidence="1" key="1">
    <citation type="submission" date="2008-01" db="EMBL/GenBank/DDBJ databases">
        <title>Complete sequence of chromosome of Caulobacter sp. K31.</title>
        <authorList>
            <consortium name="US DOE Joint Genome Institute"/>
            <person name="Copeland A."/>
            <person name="Lucas S."/>
            <person name="Lapidus A."/>
            <person name="Barry K."/>
            <person name="Glavina del Rio T."/>
            <person name="Dalin E."/>
            <person name="Tice H."/>
            <person name="Pitluck S."/>
            <person name="Bruce D."/>
            <person name="Goodwin L."/>
            <person name="Thompson L.S."/>
            <person name="Brettin T."/>
            <person name="Detter J.C."/>
            <person name="Han C."/>
            <person name="Schmutz J."/>
            <person name="Larimer F."/>
            <person name="Land M."/>
            <person name="Hauser L."/>
            <person name="Kyrpides N."/>
            <person name="Kim E."/>
            <person name="Stephens C."/>
            <person name="Richardson P."/>
        </authorList>
    </citation>
    <scope>NUCLEOTIDE SEQUENCE [LARGE SCALE GENOMIC DNA]</scope>
    <source>
        <strain evidence="1">K31</strain>
    </source>
</reference>
<proteinExistence type="predicted"/>
<dbReference type="HOGENOM" id="CLU_1383214_0_0_5"/>
<sequence length="202" mass="22635">MLPPMAESLEQLIDRLRAVEAQIEAAFAARAAQHAVEHGVERDAAGKPCFKADALRRQKAHRKTLGLARTPWPTLLTMPLIYGMALPLFILDVSVSVYQLGCFTAWGIARVKRSDYVVIDRHRLGYLNPVQKLNCVFCGYGNGVIAFAREVTARTEQYWCPIKHALKVKGSHDRYAAFQAYGDAEGFVKSSPAYRERLKRGE</sequence>
<dbReference type="eggNOG" id="ENOG502ZU8H">
    <property type="taxonomic scope" value="Bacteria"/>
</dbReference>